<keyword evidence="2" id="KW-1185">Reference proteome</keyword>
<gene>
    <name evidence="1" type="ORF">IDJ76_14190</name>
</gene>
<protein>
    <submittedName>
        <fullName evidence="1">Uncharacterized protein</fullName>
    </submittedName>
</protein>
<organism evidence="1 2">
    <name type="scientific">Mucilaginibacter glaciei</name>
    <dbReference type="NCBI Taxonomy" id="2772109"/>
    <lineage>
        <taxon>Bacteria</taxon>
        <taxon>Pseudomonadati</taxon>
        <taxon>Bacteroidota</taxon>
        <taxon>Sphingobacteriia</taxon>
        <taxon>Sphingobacteriales</taxon>
        <taxon>Sphingobacteriaceae</taxon>
        <taxon>Mucilaginibacter</taxon>
    </lineage>
</organism>
<comment type="caution">
    <text evidence="1">The sequence shown here is derived from an EMBL/GenBank/DDBJ whole genome shotgun (WGS) entry which is preliminary data.</text>
</comment>
<dbReference type="AlphaFoldDB" id="A0A926S1P2"/>
<evidence type="ECO:0000313" key="2">
    <source>
        <dbReference type="Proteomes" id="UP000619078"/>
    </source>
</evidence>
<dbReference type="Proteomes" id="UP000619078">
    <property type="component" value="Unassembled WGS sequence"/>
</dbReference>
<accession>A0A926S1P2</accession>
<proteinExistence type="predicted"/>
<dbReference type="EMBL" id="JACWMX010000005">
    <property type="protein sequence ID" value="MBD1394255.1"/>
    <property type="molecule type" value="Genomic_DNA"/>
</dbReference>
<reference evidence="1" key="1">
    <citation type="submission" date="2020-09" db="EMBL/GenBank/DDBJ databases">
        <title>Novel species of Mucilaginibacter isolated from a glacier on the Tibetan Plateau.</title>
        <authorList>
            <person name="Liu Q."/>
            <person name="Xin Y.-H."/>
        </authorList>
    </citation>
    <scope>NUCLEOTIDE SEQUENCE</scope>
    <source>
        <strain evidence="1">ZB1P21</strain>
    </source>
</reference>
<evidence type="ECO:0000313" key="1">
    <source>
        <dbReference type="EMBL" id="MBD1394255.1"/>
    </source>
</evidence>
<dbReference type="RefSeq" id="WP_191163991.1">
    <property type="nucleotide sequence ID" value="NZ_JACWMX010000005.1"/>
</dbReference>
<sequence>MLPEPILPPPTVIKVKMPESPDYPIGEVAAGDDLVWVWDTSAGVLRKSKISDLPFGAGGGGGGGAVPVTTQPSPFMVFNDDENYSYDPATNTVTIRDTRLKNRTMYPVFATQIGGGELNPELIIYNDIDPDDDTKGRLIISNFQLEVDQHLTLIVPGDATGGDSAYAQLKADVAFLKLIAAPFIKTALGANGGKVFWGRPASEIPPGWQEYTAMRGTFPMAQDPDDEDFDAAIGTTAGAKSVKLVKENIPELDFERPRKVDDVDRGGTRSKWSLDDVETGKIGTPDFNMKNVELMNPYRIIMWIEFVGI</sequence>
<name>A0A926S1P2_9SPHI</name>